<dbReference type="GO" id="GO:0000049">
    <property type="term" value="F:tRNA binding"/>
    <property type="evidence" value="ECO:0007669"/>
    <property type="project" value="UniProtKB-UniRule"/>
</dbReference>
<protein>
    <submittedName>
        <fullName evidence="5">tRNA-binding protein</fullName>
    </submittedName>
</protein>
<dbReference type="InterPro" id="IPR051270">
    <property type="entry name" value="Tyrosine-tRNA_ligase_regulator"/>
</dbReference>
<dbReference type="CDD" id="cd02798">
    <property type="entry name" value="tRNA_bind_CsaA"/>
    <property type="match status" value="1"/>
</dbReference>
<comment type="caution">
    <text evidence="5">The sequence shown here is derived from an EMBL/GenBank/DDBJ whole genome shotgun (WGS) entry which is preliminary data.</text>
</comment>
<keyword evidence="6" id="KW-1185">Reference proteome</keyword>
<name>A0A5M6CWA9_9BACT</name>
<proteinExistence type="predicted"/>
<dbReference type="InterPro" id="IPR008231">
    <property type="entry name" value="CsaA"/>
</dbReference>
<dbReference type="PANTHER" id="PTHR11586">
    <property type="entry name" value="TRNA-AMINOACYLATION COFACTOR ARC1 FAMILY MEMBER"/>
    <property type="match status" value="1"/>
</dbReference>
<dbReference type="AlphaFoldDB" id="A0A5M6CWA9"/>
<keyword evidence="2 3" id="KW-0694">RNA-binding</keyword>
<dbReference type="FunFam" id="2.40.50.140:FF:000165">
    <property type="entry name" value="Chaperone CsaA"/>
    <property type="match status" value="1"/>
</dbReference>
<evidence type="ECO:0000313" key="6">
    <source>
        <dbReference type="Proteomes" id="UP000323426"/>
    </source>
</evidence>
<dbReference type="RefSeq" id="WP_150093048.1">
    <property type="nucleotide sequence ID" value="NZ_VWSF01000033.1"/>
</dbReference>
<dbReference type="NCBIfam" id="NF007495">
    <property type="entry name" value="PRK10089.1-4"/>
    <property type="match status" value="1"/>
</dbReference>
<dbReference type="Gene3D" id="2.40.50.140">
    <property type="entry name" value="Nucleic acid-binding proteins"/>
    <property type="match status" value="1"/>
</dbReference>
<feature type="domain" description="TRNA-binding" evidence="4">
    <location>
        <begin position="8"/>
        <end position="112"/>
    </location>
</feature>
<dbReference type="EMBL" id="VWSF01000033">
    <property type="protein sequence ID" value="KAA5539373.1"/>
    <property type="molecule type" value="Genomic_DNA"/>
</dbReference>
<organism evidence="5 6">
    <name type="scientific">Adhaeribacter rhizoryzae</name>
    <dbReference type="NCBI Taxonomy" id="2607907"/>
    <lineage>
        <taxon>Bacteria</taxon>
        <taxon>Pseudomonadati</taxon>
        <taxon>Bacteroidota</taxon>
        <taxon>Cytophagia</taxon>
        <taxon>Cytophagales</taxon>
        <taxon>Hymenobacteraceae</taxon>
        <taxon>Adhaeribacter</taxon>
    </lineage>
</organism>
<gene>
    <name evidence="5" type="ORF">F0145_24530</name>
</gene>
<dbReference type="PANTHER" id="PTHR11586:SF37">
    <property type="entry name" value="TRNA-BINDING DOMAIN-CONTAINING PROTEIN"/>
    <property type="match status" value="1"/>
</dbReference>
<evidence type="ECO:0000256" key="3">
    <source>
        <dbReference type="PROSITE-ProRule" id="PRU00209"/>
    </source>
</evidence>
<dbReference type="InterPro" id="IPR012340">
    <property type="entry name" value="NA-bd_OB-fold"/>
</dbReference>
<dbReference type="NCBIfam" id="TIGR02222">
    <property type="entry name" value="chap_CsaA"/>
    <property type="match status" value="1"/>
</dbReference>
<dbReference type="Proteomes" id="UP000323426">
    <property type="component" value="Unassembled WGS sequence"/>
</dbReference>
<evidence type="ECO:0000256" key="1">
    <source>
        <dbReference type="ARBA" id="ARBA00022555"/>
    </source>
</evidence>
<dbReference type="NCBIfam" id="NF007494">
    <property type="entry name" value="PRK10089.1-3"/>
    <property type="match status" value="1"/>
</dbReference>
<evidence type="ECO:0000259" key="4">
    <source>
        <dbReference type="PROSITE" id="PS50886"/>
    </source>
</evidence>
<keyword evidence="1 3" id="KW-0820">tRNA-binding</keyword>
<evidence type="ECO:0000256" key="2">
    <source>
        <dbReference type="ARBA" id="ARBA00022884"/>
    </source>
</evidence>
<sequence length="112" mass="12203">MEYINWTDFEKVDLRVGTIVEATEFTEARKPAYKIKVDMGPELGIKKSSAQVTANYTPAELIGKQVICVVNFKPKQIANYVSEVLITGFPDASGNVVLAQPAAPVANGVKLF</sequence>
<dbReference type="PROSITE" id="PS50886">
    <property type="entry name" value="TRBD"/>
    <property type="match status" value="1"/>
</dbReference>
<accession>A0A5M6CWA9</accession>
<reference evidence="5 6" key="1">
    <citation type="submission" date="2019-09" db="EMBL/GenBank/DDBJ databases">
        <title>Genome sequence and assembly of Adhaeribacter sp.</title>
        <authorList>
            <person name="Chhetri G."/>
        </authorList>
    </citation>
    <scope>NUCLEOTIDE SEQUENCE [LARGE SCALE GENOMIC DNA]</scope>
    <source>
        <strain evidence="5 6">DK36</strain>
    </source>
</reference>
<dbReference type="InterPro" id="IPR002547">
    <property type="entry name" value="tRNA-bd_dom"/>
</dbReference>
<evidence type="ECO:0000313" key="5">
    <source>
        <dbReference type="EMBL" id="KAA5539373.1"/>
    </source>
</evidence>
<dbReference type="Pfam" id="PF01588">
    <property type="entry name" value="tRNA_bind"/>
    <property type="match status" value="1"/>
</dbReference>
<dbReference type="SUPFAM" id="SSF50249">
    <property type="entry name" value="Nucleic acid-binding proteins"/>
    <property type="match status" value="1"/>
</dbReference>